<dbReference type="InterPro" id="IPR032710">
    <property type="entry name" value="NTF2-like_dom_sf"/>
</dbReference>
<dbReference type="Pfam" id="PF14534">
    <property type="entry name" value="DUF4440"/>
    <property type="match status" value="1"/>
</dbReference>
<dbReference type="Proteomes" id="UP000182841">
    <property type="component" value="Unassembled WGS sequence"/>
</dbReference>
<name>A0A0F6NRJ5_9ACTN</name>
<dbReference type="Gene3D" id="3.10.450.50">
    <property type="match status" value="1"/>
</dbReference>
<reference evidence="2" key="2">
    <citation type="journal article" date="2015" name="Appl. Microbiol. Biotechnol.">
        <title>Genotype-driven isolation of enterocin with novel bioactivities from mangrove-derived Streptomyces qinglanensis 172205.</title>
        <authorList>
            <person name="Xu D.B."/>
            <person name="Ma M."/>
            <person name="Deng Z.X."/>
            <person name="Hong K."/>
        </authorList>
    </citation>
    <scope>NUCLEOTIDE SEQUENCE</scope>
    <source>
        <strain evidence="2">172205</strain>
    </source>
</reference>
<dbReference type="EMBL" id="FOGO01000003">
    <property type="protein sequence ID" value="SER66269.1"/>
    <property type="molecule type" value="Genomic_DNA"/>
</dbReference>
<dbReference type="AlphaFoldDB" id="A0A0F6NRJ5"/>
<feature type="domain" description="DUF4440" evidence="1">
    <location>
        <begin position="12"/>
        <end position="114"/>
    </location>
</feature>
<keyword evidence="4" id="KW-1185">Reference proteome</keyword>
<gene>
    <name evidence="2" type="primary">encO</name>
    <name evidence="3" type="ORF">SAMN05421870_103240</name>
</gene>
<dbReference type="RefSeq" id="WP_074999504.1">
    <property type="nucleotide sequence ID" value="NZ_FOGO01000003.1"/>
</dbReference>
<evidence type="ECO:0000313" key="2">
    <source>
        <dbReference type="EMBL" id="AIN46701.1"/>
    </source>
</evidence>
<protein>
    <submittedName>
        <fullName evidence="2">EncO</fullName>
    </submittedName>
</protein>
<evidence type="ECO:0000259" key="1">
    <source>
        <dbReference type="Pfam" id="PF14534"/>
    </source>
</evidence>
<evidence type="ECO:0000313" key="4">
    <source>
        <dbReference type="Proteomes" id="UP000182841"/>
    </source>
</evidence>
<reference evidence="4" key="3">
    <citation type="submission" date="2016-10" db="EMBL/GenBank/DDBJ databases">
        <authorList>
            <person name="Varghese N."/>
            <person name="Submissions S."/>
        </authorList>
    </citation>
    <scope>NUCLEOTIDE SEQUENCE [LARGE SCALE GENOMIC DNA]</scope>
    <source>
        <strain evidence="4">CGMCC 4.6825</strain>
    </source>
</reference>
<accession>A0A0F6NRJ5</accession>
<organism evidence="2">
    <name type="scientific">Streptomyces qinglanensis</name>
    <dbReference type="NCBI Taxonomy" id="943816"/>
    <lineage>
        <taxon>Bacteria</taxon>
        <taxon>Bacillati</taxon>
        <taxon>Actinomycetota</taxon>
        <taxon>Actinomycetes</taxon>
        <taxon>Kitasatosporales</taxon>
        <taxon>Streptomycetaceae</taxon>
        <taxon>Streptomyces</taxon>
    </lineage>
</organism>
<dbReference type="InterPro" id="IPR027843">
    <property type="entry name" value="DUF4440"/>
</dbReference>
<dbReference type="SUPFAM" id="SSF54427">
    <property type="entry name" value="NTF2-like"/>
    <property type="match status" value="1"/>
</dbReference>
<evidence type="ECO:0000313" key="3">
    <source>
        <dbReference type="EMBL" id="SER66269.1"/>
    </source>
</evidence>
<dbReference type="OrthoDB" id="884581at2"/>
<dbReference type="EMBL" id="KM000069">
    <property type="protein sequence ID" value="AIN46701.1"/>
    <property type="molecule type" value="Genomic_DNA"/>
</dbReference>
<proteinExistence type="predicted"/>
<reference evidence="3" key="4">
    <citation type="submission" date="2016-10" db="EMBL/GenBank/DDBJ databases">
        <authorList>
            <person name="de Groot N.N."/>
        </authorList>
    </citation>
    <scope>NUCLEOTIDE SEQUENCE [LARGE SCALE GENOMIC DNA]</scope>
    <source>
        <strain evidence="3">CGMCC 4.6825</strain>
    </source>
</reference>
<sequence length="130" mass="14033">MSTTLSEQAVADFVRDWSAAEERGDHTALDELLADDFVGVGPRGFIRSREQWLERYRSKTVRNSSFEVSDLRIRILGGTAVVVAAQTQESVNGDADAGGAFRFTLIVTGEDGRLRLAGLHLSPRAAAAPG</sequence>
<reference evidence="2" key="1">
    <citation type="submission" date="2014-06" db="EMBL/GenBank/DDBJ databases">
        <authorList>
            <person name="Xu D."/>
            <person name="Ma M."/>
            <person name="Liu Y."/>
            <person name="Zhou T."/>
            <person name="Deng Z."/>
            <person name="Hong K."/>
        </authorList>
    </citation>
    <scope>NUCLEOTIDE SEQUENCE</scope>
    <source>
        <strain evidence="2">172205</strain>
    </source>
</reference>